<reference evidence="3 4" key="1">
    <citation type="journal article" date="2018" name="Nat. Ecol. Evol.">
        <title>Shark genomes provide insights into elasmobranch evolution and the origin of vertebrates.</title>
        <authorList>
            <person name="Hara Y"/>
            <person name="Yamaguchi K"/>
            <person name="Onimaru K"/>
            <person name="Kadota M"/>
            <person name="Koyanagi M"/>
            <person name="Keeley SD"/>
            <person name="Tatsumi K"/>
            <person name="Tanaka K"/>
            <person name="Motone F"/>
            <person name="Kageyama Y"/>
            <person name="Nozu R"/>
            <person name="Adachi N"/>
            <person name="Nishimura O"/>
            <person name="Nakagawa R"/>
            <person name="Tanegashima C"/>
            <person name="Kiyatake I"/>
            <person name="Matsumoto R"/>
            <person name="Murakumo K"/>
            <person name="Nishida K"/>
            <person name="Terakita A"/>
            <person name="Kuratani S"/>
            <person name="Sato K"/>
            <person name="Hyodo S Kuraku.S."/>
        </authorList>
    </citation>
    <scope>NUCLEOTIDE SEQUENCE [LARGE SCALE GENOMIC DNA]</scope>
</reference>
<accession>A0A401PAD9</accession>
<evidence type="ECO:0000256" key="1">
    <source>
        <dbReference type="SAM" id="Coils"/>
    </source>
</evidence>
<protein>
    <recommendedName>
        <fullName evidence="5">Coiled-coil domain-containing protein 84</fullName>
    </recommendedName>
</protein>
<dbReference type="AlphaFoldDB" id="A0A401PAD9"/>
<keyword evidence="4" id="KW-1185">Reference proteome</keyword>
<dbReference type="Proteomes" id="UP000288216">
    <property type="component" value="Unassembled WGS sequence"/>
</dbReference>
<keyword evidence="1" id="KW-0175">Coiled coil</keyword>
<dbReference type="PANTHER" id="PTHR31198">
    <property type="entry name" value="COILED-COIL DOMAIN-CONTAINING PROTEIN 84"/>
    <property type="match status" value="1"/>
</dbReference>
<comment type="caution">
    <text evidence="3">The sequence shown here is derived from an EMBL/GenBank/DDBJ whole genome shotgun (WGS) entry which is preliminary data.</text>
</comment>
<name>A0A401PAD9_SCYTO</name>
<dbReference type="Pfam" id="PF14968">
    <property type="entry name" value="CCDC84"/>
    <property type="match status" value="1"/>
</dbReference>
<evidence type="ECO:0000313" key="4">
    <source>
        <dbReference type="Proteomes" id="UP000288216"/>
    </source>
</evidence>
<organism evidence="3 4">
    <name type="scientific">Scyliorhinus torazame</name>
    <name type="common">Cloudy catshark</name>
    <name type="synonym">Catulus torazame</name>
    <dbReference type="NCBI Taxonomy" id="75743"/>
    <lineage>
        <taxon>Eukaryota</taxon>
        <taxon>Metazoa</taxon>
        <taxon>Chordata</taxon>
        <taxon>Craniata</taxon>
        <taxon>Vertebrata</taxon>
        <taxon>Chondrichthyes</taxon>
        <taxon>Elasmobranchii</taxon>
        <taxon>Galeomorphii</taxon>
        <taxon>Galeoidea</taxon>
        <taxon>Carcharhiniformes</taxon>
        <taxon>Scyliorhinidae</taxon>
        <taxon>Scyliorhinus</taxon>
    </lineage>
</organism>
<dbReference type="OMA" id="YWCYMCA"/>
<dbReference type="InterPro" id="IPR028015">
    <property type="entry name" value="CCDC84-like"/>
</dbReference>
<dbReference type="PANTHER" id="PTHR31198:SF1">
    <property type="entry name" value="CENTROSOMAL AT-AC SPLICING FACTOR"/>
    <property type="match status" value="1"/>
</dbReference>
<feature type="region of interest" description="Disordered" evidence="2">
    <location>
        <begin position="297"/>
        <end position="318"/>
    </location>
</feature>
<feature type="coiled-coil region" evidence="1">
    <location>
        <begin position="140"/>
        <end position="171"/>
    </location>
</feature>
<evidence type="ECO:0000256" key="2">
    <source>
        <dbReference type="SAM" id="MobiDB-lite"/>
    </source>
</evidence>
<dbReference type="EMBL" id="BFAA01000258">
    <property type="protein sequence ID" value="GCB70088.1"/>
    <property type="molecule type" value="Genomic_DNA"/>
</dbReference>
<dbReference type="OrthoDB" id="1892805at2759"/>
<evidence type="ECO:0008006" key="5">
    <source>
        <dbReference type="Google" id="ProtNLM"/>
    </source>
</evidence>
<gene>
    <name evidence="3" type="ORF">scyTo_0001191</name>
</gene>
<evidence type="ECO:0000313" key="3">
    <source>
        <dbReference type="EMBL" id="GCB70088.1"/>
    </source>
</evidence>
<proteinExistence type="predicted"/>
<sequence>MGKKARKKLKAAGAGVAFYCEVCRQTSFRGRSHAYGLKHQERLGALLGRFLQKVEDAQQFLKEVKVEKYDFTEHEQNFWCYCCKMEVKKHITNESLAVLYGGLLEHFVSSEHLKQTNTFWWENKADIKLKDKFLLSGDAYEKFKVVVAKAVENYEEKEDEYIKQEAEYIREVERRRQEVVQAGFEPQAEQNSVDGFPVFAVDRYESPGVGAYSTEDTEPGPSGVHFHQPNNMTNGQTLTFVGEQFQLSEPETRNIHTGATPPWLIVEDDPDTTPKPIGPSYEEFIQQKEKEKLKKLPPNRVGANFNHTSETDDSWLPSFGRVWNDGRRWQSRHQFRLEEGKKRKRDKR</sequence>
<dbReference type="STRING" id="75743.A0A401PAD9"/>